<dbReference type="AlphaFoldDB" id="A0AAE9ZU20"/>
<evidence type="ECO:0000313" key="7">
    <source>
        <dbReference type="Proteomes" id="UP001218638"/>
    </source>
</evidence>
<keyword evidence="1" id="KW-0805">Transcription regulation</keyword>
<sequence>MNAQPTQQDVAAMAGVNKSTVSRVLRGRRDVAVATRRRVLDAAKQLGYRLDPALSRIAAMRWRKQHMHAGNRIAFVESERSADHERYWRGVSRQADPLGYGVDRFCLDDYHSVASVGSILLTRGVKLVVLAGFPSASALVGFPTQSFLAVHCGPTEPGFPFSSVMMDLPRVLSEVWTTVRRAGLVRIGLVQYHYCESHYRSLQLAGTYRALQALASDPVVPTLQIHDKAPGAAMRAQAAGWLRETAPDLIIVGCDLASEPFVELRERGLAIPPLVSLATDPEATGIAGYTRGLGELGALAVRQLHLNYLAGEHVAARSMNSLVEPTWQDDHLLSSSIATWIDQHPPPERLIA</sequence>
<evidence type="ECO:0000259" key="5">
    <source>
        <dbReference type="PROSITE" id="PS50943"/>
    </source>
</evidence>
<dbReference type="CDD" id="cd01392">
    <property type="entry name" value="HTH_LacI"/>
    <property type="match status" value="1"/>
</dbReference>
<dbReference type="Proteomes" id="UP001218638">
    <property type="component" value="Chromosome"/>
</dbReference>
<dbReference type="GO" id="GO:0003700">
    <property type="term" value="F:DNA-binding transcription factor activity"/>
    <property type="evidence" value="ECO:0007669"/>
    <property type="project" value="TreeGrafter"/>
</dbReference>
<dbReference type="PROSITE" id="PS50932">
    <property type="entry name" value="HTH_LACI_2"/>
    <property type="match status" value="1"/>
</dbReference>
<accession>A0AAE9ZU20</accession>
<dbReference type="Gene3D" id="1.10.260.40">
    <property type="entry name" value="lambda repressor-like DNA-binding domains"/>
    <property type="match status" value="1"/>
</dbReference>
<evidence type="ECO:0000256" key="1">
    <source>
        <dbReference type="ARBA" id="ARBA00023015"/>
    </source>
</evidence>
<dbReference type="EMBL" id="CP119075">
    <property type="protein sequence ID" value="WED65160.1"/>
    <property type="molecule type" value="Genomic_DNA"/>
</dbReference>
<evidence type="ECO:0000259" key="4">
    <source>
        <dbReference type="PROSITE" id="PS50932"/>
    </source>
</evidence>
<dbReference type="PROSITE" id="PS50943">
    <property type="entry name" value="HTH_CROC1"/>
    <property type="match status" value="1"/>
</dbReference>
<evidence type="ECO:0000256" key="3">
    <source>
        <dbReference type="ARBA" id="ARBA00023163"/>
    </source>
</evidence>
<dbReference type="RefSeq" id="WP_330929546.1">
    <property type="nucleotide sequence ID" value="NZ_CP119075.1"/>
</dbReference>
<dbReference type="SMART" id="SM00354">
    <property type="entry name" value="HTH_LACI"/>
    <property type="match status" value="1"/>
</dbReference>
<gene>
    <name evidence="6" type="ORF">PXH66_22715</name>
</gene>
<keyword evidence="3" id="KW-0804">Transcription</keyword>
<feature type="domain" description="HTH cro/C1-type" evidence="5">
    <location>
        <begin position="6"/>
        <end position="35"/>
    </location>
</feature>
<keyword evidence="2 6" id="KW-0238">DNA-binding</keyword>
<proteinExistence type="predicted"/>
<evidence type="ECO:0000256" key="2">
    <source>
        <dbReference type="ARBA" id="ARBA00023125"/>
    </source>
</evidence>
<dbReference type="PANTHER" id="PTHR30146">
    <property type="entry name" value="LACI-RELATED TRANSCRIPTIONAL REPRESSOR"/>
    <property type="match status" value="1"/>
</dbReference>
<dbReference type="InterPro" id="IPR001387">
    <property type="entry name" value="Cro/C1-type_HTH"/>
</dbReference>
<dbReference type="Pfam" id="PF00356">
    <property type="entry name" value="LacI"/>
    <property type="match status" value="1"/>
</dbReference>
<name>A0AAE9ZU20_9BACT</name>
<dbReference type="PANTHER" id="PTHR30146:SF148">
    <property type="entry name" value="HTH-TYPE TRANSCRIPTIONAL REPRESSOR PURR-RELATED"/>
    <property type="match status" value="1"/>
</dbReference>
<dbReference type="InterPro" id="IPR010982">
    <property type="entry name" value="Lambda_DNA-bd_dom_sf"/>
</dbReference>
<keyword evidence="7" id="KW-1185">Reference proteome</keyword>
<reference evidence="6" key="1">
    <citation type="submission" date="2023-03" db="EMBL/GenBank/DDBJ databases">
        <title>Lomoglobus Profundus gen. nov., sp. nov., a novel member of the phylum Verrucomicrobia, isolated from deep-marine sediment of South China Sea.</title>
        <authorList>
            <person name="Ahmad T."/>
            <person name="Ishaq S.E."/>
            <person name="Wang F."/>
        </authorList>
    </citation>
    <scope>NUCLEOTIDE SEQUENCE</scope>
    <source>
        <strain evidence="6">LMO-M01</strain>
    </source>
</reference>
<organism evidence="6 7">
    <name type="scientific">Synoicihabitans lomoniglobus</name>
    <dbReference type="NCBI Taxonomy" id="2909285"/>
    <lineage>
        <taxon>Bacteria</taxon>
        <taxon>Pseudomonadati</taxon>
        <taxon>Verrucomicrobiota</taxon>
        <taxon>Opitutia</taxon>
        <taxon>Opitutales</taxon>
        <taxon>Opitutaceae</taxon>
        <taxon>Synoicihabitans</taxon>
    </lineage>
</organism>
<dbReference type="GO" id="GO:0000976">
    <property type="term" value="F:transcription cis-regulatory region binding"/>
    <property type="evidence" value="ECO:0007669"/>
    <property type="project" value="TreeGrafter"/>
</dbReference>
<dbReference type="InterPro" id="IPR000843">
    <property type="entry name" value="HTH_LacI"/>
</dbReference>
<dbReference type="SUPFAM" id="SSF47413">
    <property type="entry name" value="lambda repressor-like DNA-binding domains"/>
    <property type="match status" value="1"/>
</dbReference>
<dbReference type="KEGG" id="slom:PXH66_22715"/>
<feature type="domain" description="HTH lacI-type" evidence="4">
    <location>
        <begin position="5"/>
        <end position="59"/>
    </location>
</feature>
<protein>
    <submittedName>
        <fullName evidence="6">LacI family DNA-binding transcriptional regulator</fullName>
    </submittedName>
</protein>
<evidence type="ECO:0000313" key="6">
    <source>
        <dbReference type="EMBL" id="WED65160.1"/>
    </source>
</evidence>